<dbReference type="Pfam" id="PF00800">
    <property type="entry name" value="PDT"/>
    <property type="match status" value="1"/>
</dbReference>
<dbReference type="STRING" id="1123243.SAMN02745190_00015"/>
<dbReference type="InterPro" id="IPR008242">
    <property type="entry name" value="Chor_mutase/pphenate_deHydtase"/>
</dbReference>
<evidence type="ECO:0000256" key="6">
    <source>
        <dbReference type="ARBA" id="ARBA00023222"/>
    </source>
</evidence>
<dbReference type="SUPFAM" id="SSF55021">
    <property type="entry name" value="ACT-like"/>
    <property type="match status" value="1"/>
</dbReference>
<evidence type="ECO:0000256" key="3">
    <source>
        <dbReference type="ARBA" id="ARBA00021872"/>
    </source>
</evidence>
<comment type="catalytic activity">
    <reaction evidence="8 10">
        <text>prephenate + H(+) = 3-phenylpyruvate + CO2 + H2O</text>
        <dbReference type="Rhea" id="RHEA:21648"/>
        <dbReference type="ChEBI" id="CHEBI:15377"/>
        <dbReference type="ChEBI" id="CHEBI:15378"/>
        <dbReference type="ChEBI" id="CHEBI:16526"/>
        <dbReference type="ChEBI" id="CHEBI:18005"/>
        <dbReference type="ChEBI" id="CHEBI:29934"/>
        <dbReference type="EC" id="4.2.1.51"/>
    </reaction>
</comment>
<dbReference type="InterPro" id="IPR002912">
    <property type="entry name" value="ACT_dom"/>
</dbReference>
<dbReference type="GO" id="GO:0004664">
    <property type="term" value="F:prephenate dehydratase activity"/>
    <property type="evidence" value="ECO:0007669"/>
    <property type="project" value="UniProtKB-UniRule"/>
</dbReference>
<dbReference type="UniPathway" id="UPA00121">
    <property type="reaction ID" value="UER00345"/>
</dbReference>
<dbReference type="OrthoDB" id="9802281at2"/>
<evidence type="ECO:0000259" key="11">
    <source>
        <dbReference type="PROSITE" id="PS51171"/>
    </source>
</evidence>
<proteinExistence type="predicted"/>
<dbReference type="CDD" id="cd13633">
    <property type="entry name" value="PBP2_Sa-PDT_like"/>
    <property type="match status" value="1"/>
</dbReference>
<evidence type="ECO:0000256" key="9">
    <source>
        <dbReference type="PIRSR" id="PIRSR001500-2"/>
    </source>
</evidence>
<evidence type="ECO:0000256" key="8">
    <source>
        <dbReference type="ARBA" id="ARBA00047848"/>
    </source>
</evidence>
<keyword evidence="4 10" id="KW-0028">Amino-acid biosynthesis</keyword>
<dbReference type="PANTHER" id="PTHR21022">
    <property type="entry name" value="PREPHENATE DEHYDRATASE P PROTEIN"/>
    <property type="match status" value="1"/>
</dbReference>
<comment type="pathway">
    <text evidence="1 10">Amino-acid biosynthesis; L-phenylalanine biosynthesis; phenylpyruvate from prephenate: step 1/1.</text>
</comment>
<feature type="site" description="Essential for prephenate dehydratase activity" evidence="9">
    <location>
        <position position="177"/>
    </location>
</feature>
<feature type="domain" description="ACT" evidence="12">
    <location>
        <begin position="200"/>
        <end position="284"/>
    </location>
</feature>
<dbReference type="RefSeq" id="WP_072934158.1">
    <property type="nucleotide sequence ID" value="NZ_FQUG01000002.1"/>
</dbReference>
<dbReference type="SUPFAM" id="SSF53850">
    <property type="entry name" value="Periplasmic binding protein-like II"/>
    <property type="match status" value="1"/>
</dbReference>
<dbReference type="PIRSF" id="PIRSF001500">
    <property type="entry name" value="Chor_mut_pdt_Ppr"/>
    <property type="match status" value="1"/>
</dbReference>
<gene>
    <name evidence="10" type="primary">pheA</name>
    <name evidence="13" type="ORF">SAMN02745190_00015</name>
</gene>
<dbReference type="Gene3D" id="3.40.190.10">
    <property type="entry name" value="Periplasmic binding protein-like II"/>
    <property type="match status" value="2"/>
</dbReference>
<keyword evidence="7 10" id="KW-0456">Lyase</keyword>
<dbReference type="Pfam" id="PF01842">
    <property type="entry name" value="ACT"/>
    <property type="match status" value="1"/>
</dbReference>
<dbReference type="AlphaFoldDB" id="A0A1M4S7Z0"/>
<keyword evidence="5 10" id="KW-0057">Aromatic amino acid biosynthesis</keyword>
<dbReference type="GO" id="GO:0009094">
    <property type="term" value="P:L-phenylalanine biosynthetic process"/>
    <property type="evidence" value="ECO:0007669"/>
    <property type="project" value="UniProtKB-UniPathway"/>
</dbReference>
<dbReference type="CDD" id="cd04905">
    <property type="entry name" value="ACT_CM-PDT"/>
    <property type="match status" value="1"/>
</dbReference>
<sequence>MKRMGFLGPLGTHSEAAALYLREKLNEESELVPYSDIYSVMQAVAVGKLDSCLVPIENSLEGSVNITLDTLARSEALVVNRELIWGVHNHLMAKCSADEVKKIYSHSQPIAQCRDWLEANYPQAERIEAASTAQAARMVAESKAGEGAAAICTKRAGELYGLHVIAEEIQDNDTNCTRFYELCRQPSHVLPKGEQGRALVICDIDGSRAGSLLEVLQEFADRGINMTRIESRPRRTELGRYIFFFDLEVEGDNHDRLQESIGAVRKRSLWLHDLGEFPIMYALK</sequence>
<evidence type="ECO:0000256" key="1">
    <source>
        <dbReference type="ARBA" id="ARBA00004741"/>
    </source>
</evidence>
<accession>A0A1M4S7Z0</accession>
<evidence type="ECO:0000256" key="7">
    <source>
        <dbReference type="ARBA" id="ARBA00023239"/>
    </source>
</evidence>
<dbReference type="Gene3D" id="3.30.70.260">
    <property type="match status" value="1"/>
</dbReference>
<evidence type="ECO:0000313" key="13">
    <source>
        <dbReference type="EMBL" id="SHE28319.1"/>
    </source>
</evidence>
<dbReference type="Proteomes" id="UP000184404">
    <property type="component" value="Unassembled WGS sequence"/>
</dbReference>
<name>A0A1M4S7Z0_9FIRM</name>
<dbReference type="PANTHER" id="PTHR21022:SF19">
    <property type="entry name" value="PREPHENATE DEHYDRATASE-RELATED"/>
    <property type="match status" value="1"/>
</dbReference>
<feature type="domain" description="Prephenate dehydratase" evidence="11">
    <location>
        <begin position="3"/>
        <end position="184"/>
    </location>
</feature>
<dbReference type="PROSITE" id="PS51671">
    <property type="entry name" value="ACT"/>
    <property type="match status" value="1"/>
</dbReference>
<evidence type="ECO:0000256" key="4">
    <source>
        <dbReference type="ARBA" id="ARBA00022605"/>
    </source>
</evidence>
<dbReference type="InterPro" id="IPR001086">
    <property type="entry name" value="Preph_deHydtase"/>
</dbReference>
<organism evidence="13 14">
    <name type="scientific">Schwartzia succinivorans DSM 10502</name>
    <dbReference type="NCBI Taxonomy" id="1123243"/>
    <lineage>
        <taxon>Bacteria</taxon>
        <taxon>Bacillati</taxon>
        <taxon>Bacillota</taxon>
        <taxon>Negativicutes</taxon>
        <taxon>Selenomonadales</taxon>
        <taxon>Selenomonadaceae</taxon>
        <taxon>Schwartzia</taxon>
    </lineage>
</organism>
<dbReference type="FunFam" id="3.40.190.10:FF:000034">
    <property type="entry name" value="Chorismate mutase/prephenate dehydratase"/>
    <property type="match status" value="1"/>
</dbReference>
<evidence type="ECO:0000256" key="10">
    <source>
        <dbReference type="RuleBase" id="RU361254"/>
    </source>
</evidence>
<dbReference type="InterPro" id="IPR018528">
    <property type="entry name" value="Preph_deHydtase_CS"/>
</dbReference>
<evidence type="ECO:0000313" key="14">
    <source>
        <dbReference type="Proteomes" id="UP000184404"/>
    </source>
</evidence>
<dbReference type="PROSITE" id="PS51171">
    <property type="entry name" value="PREPHENATE_DEHYDR_3"/>
    <property type="match status" value="1"/>
</dbReference>
<dbReference type="GO" id="GO:0005737">
    <property type="term" value="C:cytoplasm"/>
    <property type="evidence" value="ECO:0007669"/>
    <property type="project" value="TreeGrafter"/>
</dbReference>
<dbReference type="EMBL" id="FQUG01000002">
    <property type="protein sequence ID" value="SHE28319.1"/>
    <property type="molecule type" value="Genomic_DNA"/>
</dbReference>
<protein>
    <recommendedName>
        <fullName evidence="3 10">Prephenate dehydratase</fullName>
        <shortName evidence="10">PDT</shortName>
        <ecNumber evidence="2 10">4.2.1.51</ecNumber>
    </recommendedName>
</protein>
<reference evidence="13 14" key="1">
    <citation type="submission" date="2016-11" db="EMBL/GenBank/DDBJ databases">
        <authorList>
            <person name="Jaros S."/>
            <person name="Januszkiewicz K."/>
            <person name="Wedrychowicz H."/>
        </authorList>
    </citation>
    <scope>NUCLEOTIDE SEQUENCE [LARGE SCALE GENOMIC DNA]</scope>
    <source>
        <strain evidence="13 14">DSM 10502</strain>
    </source>
</reference>
<evidence type="ECO:0000259" key="12">
    <source>
        <dbReference type="PROSITE" id="PS51671"/>
    </source>
</evidence>
<dbReference type="EC" id="4.2.1.51" evidence="2 10"/>
<evidence type="ECO:0000256" key="2">
    <source>
        <dbReference type="ARBA" id="ARBA00013147"/>
    </source>
</evidence>
<evidence type="ECO:0000256" key="5">
    <source>
        <dbReference type="ARBA" id="ARBA00023141"/>
    </source>
</evidence>
<keyword evidence="14" id="KW-1185">Reference proteome</keyword>
<keyword evidence="6 10" id="KW-0584">Phenylalanine biosynthesis</keyword>
<dbReference type="NCBIfam" id="NF008865">
    <property type="entry name" value="PRK11898.1"/>
    <property type="match status" value="1"/>
</dbReference>
<dbReference type="PROSITE" id="PS00858">
    <property type="entry name" value="PREPHENATE_DEHYDR_2"/>
    <property type="match status" value="1"/>
</dbReference>
<dbReference type="InterPro" id="IPR045865">
    <property type="entry name" value="ACT-like_dom_sf"/>
</dbReference>